<evidence type="ECO:0000256" key="1">
    <source>
        <dbReference type="ARBA" id="ARBA00022516"/>
    </source>
</evidence>
<evidence type="ECO:0000259" key="9">
    <source>
        <dbReference type="Pfam" id="PF25087"/>
    </source>
</evidence>
<keyword evidence="4 7" id="KW-0677">Repeat</keyword>
<dbReference type="Gene3D" id="2.160.10.10">
    <property type="entry name" value="Hexapeptide repeat proteins"/>
    <property type="match status" value="1"/>
</dbReference>
<evidence type="ECO:0000313" key="10">
    <source>
        <dbReference type="EMBL" id="TDT71797.1"/>
    </source>
</evidence>
<feature type="domain" description="Mannose-1-phosphate guanyltransferase C-terminal" evidence="9">
    <location>
        <begin position="101"/>
        <end position="177"/>
    </location>
</feature>
<accession>A0AA46DZE8</accession>
<dbReference type="Gene3D" id="3.40.1390.10">
    <property type="entry name" value="MurE/MurF, N-terminal domain"/>
    <property type="match status" value="1"/>
</dbReference>
<dbReference type="NCBIfam" id="TIGR01853">
    <property type="entry name" value="lipid_A_lpxD"/>
    <property type="match status" value="1"/>
</dbReference>
<dbReference type="SUPFAM" id="SSF51161">
    <property type="entry name" value="Trimeric LpxA-like enzymes"/>
    <property type="match status" value="1"/>
</dbReference>
<dbReference type="GO" id="GO:0009245">
    <property type="term" value="P:lipid A biosynthetic process"/>
    <property type="evidence" value="ECO:0007669"/>
    <property type="project" value="UniProtKB-UniRule"/>
</dbReference>
<dbReference type="GO" id="GO:0016020">
    <property type="term" value="C:membrane"/>
    <property type="evidence" value="ECO:0007669"/>
    <property type="project" value="GOC"/>
</dbReference>
<evidence type="ECO:0000313" key="11">
    <source>
        <dbReference type="Proteomes" id="UP000294678"/>
    </source>
</evidence>
<gene>
    <name evidence="7" type="primary">lpxD</name>
    <name evidence="10" type="ORF">EV215_0481</name>
</gene>
<protein>
    <recommendedName>
        <fullName evidence="7">UDP-3-O-acylglucosamine N-acyltransferase</fullName>
        <ecNumber evidence="7">2.3.1.191</ecNumber>
    </recommendedName>
</protein>
<organism evidence="10 11">
    <name type="scientific">Hypnocyclicus thermotrophus</name>
    <dbReference type="NCBI Taxonomy" id="1627895"/>
    <lineage>
        <taxon>Bacteria</taxon>
        <taxon>Fusobacteriati</taxon>
        <taxon>Fusobacteriota</taxon>
        <taxon>Fusobacteriia</taxon>
        <taxon>Fusobacteriales</taxon>
        <taxon>Fusobacteriaceae</taxon>
        <taxon>Hypnocyclicus</taxon>
    </lineage>
</organism>
<evidence type="ECO:0000256" key="7">
    <source>
        <dbReference type="HAMAP-Rule" id="MF_00523"/>
    </source>
</evidence>
<evidence type="ECO:0000256" key="3">
    <source>
        <dbReference type="ARBA" id="ARBA00022679"/>
    </source>
</evidence>
<dbReference type="EMBL" id="SOBG01000002">
    <property type="protein sequence ID" value="TDT71797.1"/>
    <property type="molecule type" value="Genomic_DNA"/>
</dbReference>
<dbReference type="CDD" id="cd03352">
    <property type="entry name" value="LbH_LpxD"/>
    <property type="match status" value="1"/>
</dbReference>
<keyword evidence="5 7" id="KW-0443">Lipid metabolism</keyword>
<dbReference type="RefSeq" id="WP_134112393.1">
    <property type="nucleotide sequence ID" value="NZ_SOBG01000002.1"/>
</dbReference>
<dbReference type="GO" id="GO:0016410">
    <property type="term" value="F:N-acyltransferase activity"/>
    <property type="evidence" value="ECO:0007669"/>
    <property type="project" value="InterPro"/>
</dbReference>
<keyword evidence="1 7" id="KW-0444">Lipid biosynthesis</keyword>
<dbReference type="GO" id="GO:0103118">
    <property type="term" value="F:UDP-3-O-[(3R)-3-hydroxyacyl]-glucosamine N-acyltransferase activity"/>
    <property type="evidence" value="ECO:0007669"/>
    <property type="project" value="UniProtKB-EC"/>
</dbReference>
<dbReference type="InterPro" id="IPR007691">
    <property type="entry name" value="LpxD"/>
</dbReference>
<dbReference type="InterPro" id="IPR011004">
    <property type="entry name" value="Trimer_LpxA-like_sf"/>
</dbReference>
<evidence type="ECO:0000259" key="8">
    <source>
        <dbReference type="Pfam" id="PF04613"/>
    </source>
</evidence>
<comment type="similarity">
    <text evidence="7">Belongs to the transferase hexapeptide repeat family. LpxD subfamily.</text>
</comment>
<dbReference type="NCBIfam" id="NF002060">
    <property type="entry name" value="PRK00892.1"/>
    <property type="match status" value="1"/>
</dbReference>
<feature type="domain" description="UDP-3-O-[3-hydroxymyristoyl] glucosamine N-acyltransferase non-repeat region" evidence="8">
    <location>
        <begin position="20"/>
        <end position="89"/>
    </location>
</feature>
<comment type="pathway">
    <text evidence="7">Bacterial outer membrane biogenesis; LPS lipid A biosynthesis.</text>
</comment>
<evidence type="ECO:0000256" key="4">
    <source>
        <dbReference type="ARBA" id="ARBA00022737"/>
    </source>
</evidence>
<name>A0AA46DZE8_9FUSO</name>
<evidence type="ECO:0000256" key="2">
    <source>
        <dbReference type="ARBA" id="ARBA00022556"/>
    </source>
</evidence>
<dbReference type="HAMAP" id="MF_00523">
    <property type="entry name" value="LpxD"/>
    <property type="match status" value="1"/>
</dbReference>
<dbReference type="EC" id="2.3.1.191" evidence="7"/>
<keyword evidence="6 7" id="KW-0012">Acyltransferase</keyword>
<feature type="active site" description="Proton acceptor" evidence="7">
    <location>
        <position position="235"/>
    </location>
</feature>
<comment type="caution">
    <text evidence="10">The sequence shown here is derived from an EMBL/GenBank/DDBJ whole genome shotgun (WGS) entry which is preliminary data.</text>
</comment>
<comment type="subunit">
    <text evidence="7">Homotrimer.</text>
</comment>
<dbReference type="Pfam" id="PF04613">
    <property type="entry name" value="LpxD"/>
    <property type="match status" value="1"/>
</dbReference>
<evidence type="ECO:0000256" key="6">
    <source>
        <dbReference type="ARBA" id="ARBA00023315"/>
    </source>
</evidence>
<evidence type="ECO:0000256" key="5">
    <source>
        <dbReference type="ARBA" id="ARBA00023098"/>
    </source>
</evidence>
<dbReference type="PANTHER" id="PTHR43378:SF2">
    <property type="entry name" value="UDP-3-O-ACYLGLUCOSAMINE N-ACYLTRANSFERASE 1, MITOCHONDRIAL-RELATED"/>
    <property type="match status" value="1"/>
</dbReference>
<comment type="function">
    <text evidence="7">Catalyzes the N-acylation of UDP-3-O-acylglucosamine using 3-hydroxyacyl-ACP as the acyl donor. Is involved in the biosynthesis of lipid A, a phosphorylated glycolipid that anchors the lipopolysaccharide to the outer membrane of the cell.</text>
</comment>
<keyword evidence="2 7" id="KW-0441">Lipid A biosynthesis</keyword>
<sequence length="334" mass="36710">MYSIKRLSEMINGEIYGESDITVKRIAPFESATNRELTFAADKKYLSKLDETRAKVIIIPNINKDILPKDKTYIIVNDSPRILMPKILDFFKPKIKDIKEMIEKDAKISNSAKIAPNTYIGHNVEIGENTIIYPNVTILEGVKIGKNCIIYPNVTIREFCEIGNDVILQPGCVIGSDGFGYVKVDNKNTKIDQIGRVIIEDRVEIGANSTIDRGAIGDTRIKEGTKLDNLVHIAHNVEIGKESIIIAQVGIAGSTEIGDNVTLAGQVGVVGHIKIGNNVVAAAKSAITGSIKDNSKISGYPAIDYAEDLKAKVAFKRLPELLKRVRVLEKLINK</sequence>
<reference evidence="10 11" key="1">
    <citation type="submission" date="2019-03" db="EMBL/GenBank/DDBJ databases">
        <title>Genomic Encyclopedia of Type Strains, Phase IV (KMG-IV): sequencing the most valuable type-strain genomes for metagenomic binning, comparative biology and taxonomic classification.</title>
        <authorList>
            <person name="Goeker M."/>
        </authorList>
    </citation>
    <scope>NUCLEOTIDE SEQUENCE [LARGE SCALE GENOMIC DNA]</scope>
    <source>
        <strain evidence="10 11">DSM 100055</strain>
    </source>
</reference>
<proteinExistence type="inferred from homology"/>
<dbReference type="Pfam" id="PF25087">
    <property type="entry name" value="GMPPB_C"/>
    <property type="match status" value="1"/>
</dbReference>
<comment type="catalytic activity">
    <reaction evidence="7">
        <text>a UDP-3-O-[(3R)-3-hydroxyacyl]-alpha-D-glucosamine + a (3R)-hydroxyacyl-[ACP] = a UDP-2-N,3-O-bis[(3R)-3-hydroxyacyl]-alpha-D-glucosamine + holo-[ACP] + H(+)</text>
        <dbReference type="Rhea" id="RHEA:53836"/>
        <dbReference type="Rhea" id="RHEA-COMP:9685"/>
        <dbReference type="Rhea" id="RHEA-COMP:9945"/>
        <dbReference type="ChEBI" id="CHEBI:15378"/>
        <dbReference type="ChEBI" id="CHEBI:64479"/>
        <dbReference type="ChEBI" id="CHEBI:78827"/>
        <dbReference type="ChEBI" id="CHEBI:137740"/>
        <dbReference type="ChEBI" id="CHEBI:137748"/>
        <dbReference type="EC" id="2.3.1.191"/>
    </reaction>
</comment>
<dbReference type="Proteomes" id="UP000294678">
    <property type="component" value="Unassembled WGS sequence"/>
</dbReference>
<keyword evidence="3 7" id="KW-0808">Transferase</keyword>
<dbReference type="InterPro" id="IPR020573">
    <property type="entry name" value="UDP_GlcNAc_AcTrfase_non-rep"/>
</dbReference>
<dbReference type="PANTHER" id="PTHR43378">
    <property type="entry name" value="UDP-3-O-ACYLGLUCOSAMINE N-ACYLTRANSFERASE"/>
    <property type="match status" value="1"/>
</dbReference>
<dbReference type="InterPro" id="IPR056729">
    <property type="entry name" value="GMPPB_C"/>
</dbReference>
<dbReference type="AlphaFoldDB" id="A0AA46DZE8"/>
<keyword evidence="11" id="KW-1185">Reference proteome</keyword>